<evidence type="ECO:0000313" key="2">
    <source>
        <dbReference type="EMBL" id="KAF0976971.1"/>
    </source>
</evidence>
<evidence type="ECO:0000256" key="1">
    <source>
        <dbReference type="SAM" id="MobiDB-lite"/>
    </source>
</evidence>
<feature type="region of interest" description="Disordered" evidence="1">
    <location>
        <begin position="87"/>
        <end position="112"/>
    </location>
</feature>
<dbReference type="EMBL" id="VFQX01000036">
    <property type="protein sequence ID" value="KAF0976971.1"/>
    <property type="molecule type" value="Genomic_DNA"/>
</dbReference>
<evidence type="ECO:0000313" key="3">
    <source>
        <dbReference type="Proteomes" id="UP000444721"/>
    </source>
</evidence>
<feature type="compositionally biased region" description="Basic residues" evidence="1">
    <location>
        <begin position="38"/>
        <end position="55"/>
    </location>
</feature>
<proteinExistence type="predicted"/>
<dbReference type="AlphaFoldDB" id="A0A6A5BRQ3"/>
<comment type="caution">
    <text evidence="2">The sequence shown here is derived from an EMBL/GenBank/DDBJ whole genome shotgun (WGS) entry which is preliminary data.</text>
</comment>
<dbReference type="Proteomes" id="UP000444721">
    <property type="component" value="Unassembled WGS sequence"/>
</dbReference>
<dbReference type="OrthoDB" id="10578389at2759"/>
<reference evidence="2 3" key="1">
    <citation type="journal article" date="2019" name="Sci. Rep.">
        <title>Nanopore sequencing improves the draft genome of the human pathogenic amoeba Naegleria fowleri.</title>
        <authorList>
            <person name="Liechti N."/>
            <person name="Schurch N."/>
            <person name="Bruggmann R."/>
            <person name="Wittwer M."/>
        </authorList>
    </citation>
    <scope>NUCLEOTIDE SEQUENCE [LARGE SCALE GENOMIC DNA]</scope>
    <source>
        <strain evidence="2 3">ATCC 30894</strain>
    </source>
</reference>
<protein>
    <submittedName>
        <fullName evidence="2">Uncharacterized protein</fullName>
    </submittedName>
</protein>
<dbReference type="VEuPathDB" id="AmoebaDB:FDP41_004266"/>
<name>A0A6A5BRQ3_NAEFO</name>
<dbReference type="VEuPathDB" id="AmoebaDB:NF0097580"/>
<gene>
    <name evidence="2" type="ORF">FDP41_004266</name>
</gene>
<sequence length="140" mass="16976">MSSSHHRHHHHDLIHHSDQSKQEQQEQQPPAITEDKHTLRKLRKEQKQQAKKLKKQTIGGKEERKEWFEHRTREKFDKLLLKNSSRSSRESLMMTQTSFTNQRGRMSELESSSQRVHESSCVDPTLYYKETFWQDPWLRR</sequence>
<accession>A0A6A5BRQ3</accession>
<organism evidence="2 3">
    <name type="scientific">Naegleria fowleri</name>
    <name type="common">Brain eating amoeba</name>
    <dbReference type="NCBI Taxonomy" id="5763"/>
    <lineage>
        <taxon>Eukaryota</taxon>
        <taxon>Discoba</taxon>
        <taxon>Heterolobosea</taxon>
        <taxon>Tetramitia</taxon>
        <taxon>Eutetramitia</taxon>
        <taxon>Vahlkampfiidae</taxon>
        <taxon>Naegleria</taxon>
    </lineage>
</organism>
<feature type="compositionally biased region" description="Basic residues" evidence="1">
    <location>
        <begin position="1"/>
        <end position="13"/>
    </location>
</feature>
<keyword evidence="3" id="KW-1185">Reference proteome</keyword>
<feature type="compositionally biased region" description="Polar residues" evidence="1">
    <location>
        <begin position="93"/>
        <end position="112"/>
    </location>
</feature>
<feature type="region of interest" description="Disordered" evidence="1">
    <location>
        <begin position="1"/>
        <end position="66"/>
    </location>
</feature>
<feature type="compositionally biased region" description="Basic and acidic residues" evidence="1">
    <location>
        <begin position="14"/>
        <end position="24"/>
    </location>
</feature>
<dbReference type="GeneID" id="68111484"/>
<dbReference type="RefSeq" id="XP_044561684.1">
    <property type="nucleotide sequence ID" value="XM_044707662.1"/>
</dbReference>